<name>A0A2X0MF08_9BASI</name>
<keyword evidence="3" id="KW-1185">Reference proteome</keyword>
<proteinExistence type="predicted"/>
<evidence type="ECO:0000313" key="3">
    <source>
        <dbReference type="Proteomes" id="UP000249464"/>
    </source>
</evidence>
<feature type="region of interest" description="Disordered" evidence="1">
    <location>
        <begin position="88"/>
        <end position="108"/>
    </location>
</feature>
<gene>
    <name evidence="2" type="primary">BQ5605_C005g03499</name>
    <name evidence="2" type="ORF">BQ5605_C005G03499</name>
</gene>
<evidence type="ECO:0000313" key="2">
    <source>
        <dbReference type="EMBL" id="SGY76551.1"/>
    </source>
</evidence>
<organism evidence="2 3">
    <name type="scientific">Microbotryum silenes-dioicae</name>
    <dbReference type="NCBI Taxonomy" id="796604"/>
    <lineage>
        <taxon>Eukaryota</taxon>
        <taxon>Fungi</taxon>
        <taxon>Dikarya</taxon>
        <taxon>Basidiomycota</taxon>
        <taxon>Pucciniomycotina</taxon>
        <taxon>Microbotryomycetes</taxon>
        <taxon>Microbotryales</taxon>
        <taxon>Microbotryaceae</taxon>
        <taxon>Microbotryum</taxon>
    </lineage>
</organism>
<dbReference type="EMBL" id="FQNC01000047">
    <property type="protein sequence ID" value="SGY76551.1"/>
    <property type="molecule type" value="Genomic_DNA"/>
</dbReference>
<protein>
    <submittedName>
        <fullName evidence="2">BQ5605_C005g03499 protein</fullName>
    </submittedName>
</protein>
<evidence type="ECO:0000256" key="1">
    <source>
        <dbReference type="SAM" id="MobiDB-lite"/>
    </source>
</evidence>
<dbReference type="AlphaFoldDB" id="A0A2X0MF08"/>
<dbReference type="Proteomes" id="UP000249464">
    <property type="component" value="Unassembled WGS sequence"/>
</dbReference>
<sequence>MNELTIVSAATLRNGFFDSKPLHVALLKPRSRGVPWLCSSVLAQMFRWKIPVIVKVFEQPPLTQTPHPRHHGTLFGCDLSSEDITVPPPVPTSHPSSSSATITVPSPDANHLSETLQLPLRMRTMCEQTFQRTFRLGK</sequence>
<accession>A0A2X0MF08</accession>
<reference evidence="2 3" key="1">
    <citation type="submission" date="2016-11" db="EMBL/GenBank/DDBJ databases">
        <authorList>
            <person name="Jaros S."/>
            <person name="Januszkiewicz K."/>
            <person name="Wedrychowicz H."/>
        </authorList>
    </citation>
    <scope>NUCLEOTIDE SEQUENCE [LARGE SCALE GENOMIC DNA]</scope>
</reference>